<sequence length="325" mass="36886">MANIKEIAKLAGVSITTVSRVLNNHPYVSEEKRKIVHEVIEKMGYARNVNAVHLVKGKTNIIGVILPYIDHPWFAGLIEGIMQEAHTYNYRILLCPTNYEKEEEISILEMLKHKQIDGLIICSKANTWDHVTEYARYGPIVACEKSNQHEISSTYINSYAASATGIDYLIEQGHRHIGIVVARINSFNNSQRFEAYKEAHLRLQEQLREEWIFTNYVTMNDGIELVHKWMKMGERPTALLVAGDTVAAGIVTEARKNSIYIPNELAIIGLDNQPIAEALDITTIAQPIHEVGMHALNIIHHKLTGDCNEIRDIELPYELIKRKTV</sequence>
<dbReference type="RefSeq" id="WP_188388558.1">
    <property type="nucleotide sequence ID" value="NZ_BMFK01000001.1"/>
</dbReference>
<dbReference type="Gene3D" id="1.10.260.40">
    <property type="entry name" value="lambda repressor-like DNA-binding domains"/>
    <property type="match status" value="1"/>
</dbReference>
<dbReference type="InterPro" id="IPR010982">
    <property type="entry name" value="Lambda_DNA-bd_dom_sf"/>
</dbReference>
<evidence type="ECO:0000256" key="2">
    <source>
        <dbReference type="ARBA" id="ARBA00023125"/>
    </source>
</evidence>
<dbReference type="Proteomes" id="UP000605259">
    <property type="component" value="Unassembled WGS sequence"/>
</dbReference>
<evidence type="ECO:0000256" key="3">
    <source>
        <dbReference type="ARBA" id="ARBA00023163"/>
    </source>
</evidence>
<gene>
    <name evidence="5" type="ORF">GCM10007140_23880</name>
</gene>
<dbReference type="PANTHER" id="PTHR30146">
    <property type="entry name" value="LACI-RELATED TRANSCRIPTIONAL REPRESSOR"/>
    <property type="match status" value="1"/>
</dbReference>
<dbReference type="GO" id="GO:0000976">
    <property type="term" value="F:transcription cis-regulatory region binding"/>
    <property type="evidence" value="ECO:0007669"/>
    <property type="project" value="TreeGrafter"/>
</dbReference>
<feature type="domain" description="HTH lacI-type" evidence="4">
    <location>
        <begin position="2"/>
        <end position="56"/>
    </location>
</feature>
<keyword evidence="2" id="KW-0238">DNA-binding</keyword>
<keyword evidence="3" id="KW-0804">Transcription</keyword>
<dbReference type="InterPro" id="IPR001761">
    <property type="entry name" value="Peripla_BP/Lac1_sug-bd_dom"/>
</dbReference>
<dbReference type="Gene3D" id="3.40.50.2300">
    <property type="match status" value="2"/>
</dbReference>
<organism evidence="5 6">
    <name type="scientific">Priestia taiwanensis</name>
    <dbReference type="NCBI Taxonomy" id="1347902"/>
    <lineage>
        <taxon>Bacteria</taxon>
        <taxon>Bacillati</taxon>
        <taxon>Bacillota</taxon>
        <taxon>Bacilli</taxon>
        <taxon>Bacillales</taxon>
        <taxon>Bacillaceae</taxon>
        <taxon>Priestia</taxon>
    </lineage>
</organism>
<proteinExistence type="predicted"/>
<dbReference type="PROSITE" id="PS00356">
    <property type="entry name" value="HTH_LACI_1"/>
    <property type="match status" value="1"/>
</dbReference>
<dbReference type="InterPro" id="IPR000843">
    <property type="entry name" value="HTH_LacI"/>
</dbReference>
<dbReference type="SMART" id="SM00354">
    <property type="entry name" value="HTH_LACI"/>
    <property type="match status" value="1"/>
</dbReference>
<dbReference type="GO" id="GO:0003700">
    <property type="term" value="F:DNA-binding transcription factor activity"/>
    <property type="evidence" value="ECO:0007669"/>
    <property type="project" value="TreeGrafter"/>
</dbReference>
<dbReference type="Pfam" id="PF00356">
    <property type="entry name" value="LacI"/>
    <property type="match status" value="1"/>
</dbReference>
<accession>A0A917AT40</accession>
<dbReference type="PANTHER" id="PTHR30146:SF105">
    <property type="entry name" value="CATABOLITE CONTROL PROTEIN B"/>
    <property type="match status" value="1"/>
</dbReference>
<keyword evidence="6" id="KW-1185">Reference proteome</keyword>
<keyword evidence="1" id="KW-0805">Transcription regulation</keyword>
<evidence type="ECO:0000259" key="4">
    <source>
        <dbReference type="PROSITE" id="PS50932"/>
    </source>
</evidence>
<name>A0A917AT40_9BACI</name>
<dbReference type="SUPFAM" id="SSF47413">
    <property type="entry name" value="lambda repressor-like DNA-binding domains"/>
    <property type="match status" value="1"/>
</dbReference>
<dbReference type="CDD" id="cd01392">
    <property type="entry name" value="HTH_LacI"/>
    <property type="match status" value="1"/>
</dbReference>
<comment type="caution">
    <text evidence="5">The sequence shown here is derived from an EMBL/GenBank/DDBJ whole genome shotgun (WGS) entry which is preliminary data.</text>
</comment>
<evidence type="ECO:0000313" key="5">
    <source>
        <dbReference type="EMBL" id="GGE73227.1"/>
    </source>
</evidence>
<protein>
    <submittedName>
        <fullName evidence="5">LacI family transcriptional regulator</fullName>
    </submittedName>
</protein>
<dbReference type="InterPro" id="IPR028082">
    <property type="entry name" value="Peripla_BP_I"/>
</dbReference>
<dbReference type="PRINTS" id="PR00036">
    <property type="entry name" value="HTHLACI"/>
</dbReference>
<dbReference type="EMBL" id="BMFK01000001">
    <property type="protein sequence ID" value="GGE73227.1"/>
    <property type="molecule type" value="Genomic_DNA"/>
</dbReference>
<dbReference type="AlphaFoldDB" id="A0A917AT40"/>
<dbReference type="PROSITE" id="PS50932">
    <property type="entry name" value="HTH_LACI_2"/>
    <property type="match status" value="1"/>
</dbReference>
<evidence type="ECO:0000256" key="1">
    <source>
        <dbReference type="ARBA" id="ARBA00023015"/>
    </source>
</evidence>
<evidence type="ECO:0000313" key="6">
    <source>
        <dbReference type="Proteomes" id="UP000605259"/>
    </source>
</evidence>
<reference evidence="5" key="1">
    <citation type="journal article" date="2014" name="Int. J. Syst. Evol. Microbiol.">
        <title>Complete genome sequence of Corynebacterium casei LMG S-19264T (=DSM 44701T), isolated from a smear-ripened cheese.</title>
        <authorList>
            <consortium name="US DOE Joint Genome Institute (JGI-PGF)"/>
            <person name="Walter F."/>
            <person name="Albersmeier A."/>
            <person name="Kalinowski J."/>
            <person name="Ruckert C."/>
        </authorList>
    </citation>
    <scope>NUCLEOTIDE SEQUENCE</scope>
    <source>
        <strain evidence="5">CGMCC 1.12698</strain>
    </source>
</reference>
<dbReference type="SUPFAM" id="SSF53822">
    <property type="entry name" value="Periplasmic binding protein-like I"/>
    <property type="match status" value="1"/>
</dbReference>
<dbReference type="CDD" id="cd06286">
    <property type="entry name" value="PBP1_CcpB-like"/>
    <property type="match status" value="1"/>
</dbReference>
<reference evidence="5" key="2">
    <citation type="submission" date="2020-09" db="EMBL/GenBank/DDBJ databases">
        <authorList>
            <person name="Sun Q."/>
            <person name="Zhou Y."/>
        </authorList>
    </citation>
    <scope>NUCLEOTIDE SEQUENCE</scope>
    <source>
        <strain evidence="5">CGMCC 1.12698</strain>
    </source>
</reference>
<dbReference type="Pfam" id="PF00532">
    <property type="entry name" value="Peripla_BP_1"/>
    <property type="match status" value="1"/>
</dbReference>